<name>A0A0N5AWX2_9BILA</name>
<evidence type="ECO:0000313" key="5">
    <source>
        <dbReference type="WBParaSite" id="SMUV_0000943601-mRNA-1"/>
    </source>
</evidence>
<reference evidence="5" key="1">
    <citation type="submission" date="2017-02" db="UniProtKB">
        <authorList>
            <consortium name="WormBaseParasite"/>
        </authorList>
    </citation>
    <scope>IDENTIFICATION</scope>
</reference>
<feature type="domain" description="C2" evidence="3">
    <location>
        <begin position="626"/>
        <end position="780"/>
    </location>
</feature>
<accession>A0A0N5AWX2</accession>
<dbReference type="GO" id="GO:0001227">
    <property type="term" value="F:DNA-binding transcription repressor activity, RNA polymerase II-specific"/>
    <property type="evidence" value="ECO:0007669"/>
    <property type="project" value="InterPro"/>
</dbReference>
<feature type="region of interest" description="Disordered" evidence="2">
    <location>
        <begin position="29"/>
        <end position="82"/>
    </location>
</feature>
<dbReference type="InterPro" id="IPR035892">
    <property type="entry name" value="C2_domain_sf"/>
</dbReference>
<feature type="compositionally biased region" description="Acidic residues" evidence="2">
    <location>
        <begin position="73"/>
        <end position="82"/>
    </location>
</feature>
<dbReference type="PANTHER" id="PTHR13076:SF9">
    <property type="entry name" value="COILED-COIL AND C2 DOMAIN-CONTAINING PROTEIN 1-LIKE"/>
    <property type="match status" value="1"/>
</dbReference>
<sequence length="822" mass="92165">MDLEQLEQTLYGNVEEDEDLLAELYAMEAEEKSSAVKKPLRSAQPSSTTAQLPPKGVSNVLLSQDIQNALADPDSDSDEDLDDPELLAEFSTLMEGEAGNDDKGAAVFNRGSQPPPPVVNTPLLQKLRGLEETYKKAVSAAVNNAPKSRRYQRILDKIYELIKKAERGIEVNEEEIPIAPVGFACSEDKASNMQKTLPVTHNPPPLPPRPKVSDGRISTELASTGMNKTDKESLGISGTEKNSEKCLNVNPSTPKLPTEQSSLQHETSPGSSHCLKANEMLKILKERREAYLKNAKEANDANDKHAAFGFYTVVKQFDQAIAVVNSGEVLECDESELPPLPKPYQPIKNIALTTPKNFLEGLNQRMTLYKNLCQQNKKDGDDRKFRMNSRIVKRYEEAIKAYTAKQPYNFYELPCPPGCPPLPPYVTNNTAVSIQKTVPQGSGKEMPSNTVNSISTIANKPRTTTKAAHTSQIDFLLKRQLQFKQAAVVAKQRNDLTSAKKYLLAAKNFTTIIANVQAGKHIDLNKLPVPPQIQTSTVKPEIKPKEVEPEFDVIEGSREDIFATLEKDLLKQLKRCDESRIIFTKLGDFKQVEFFEELFRETKMDLLYLRQLAKTNSTVPKFRYEIRDFPSMQLCADVSEDHLELSVVRVMDAKLPSGWRASLLCFAPYMRHGRIRHNEVPSWKPSDGNIFVKFEFAFPHSAHQSGKTKIVAGTNSPDFCETVLLGINRKSKQLLRTIKRNCLKFEVYQKGGFLRSDRLLGVADCKLALLETKAQIHEAVELMEGRRLAGGKIEYKVRIREPLGEKKLSLVQEKWLVLIKTA</sequence>
<proteinExistence type="inferred from homology"/>
<dbReference type="Gene3D" id="2.60.40.150">
    <property type="entry name" value="C2 domain"/>
    <property type="match status" value="1"/>
</dbReference>
<keyword evidence="4" id="KW-1185">Reference proteome</keyword>
<dbReference type="Proteomes" id="UP000046393">
    <property type="component" value="Unplaced"/>
</dbReference>
<protein>
    <submittedName>
        <fullName evidence="5">C2 domain-containing protein</fullName>
    </submittedName>
</protein>
<dbReference type="STRING" id="451379.A0A0N5AWX2"/>
<evidence type="ECO:0000259" key="3">
    <source>
        <dbReference type="PROSITE" id="PS50004"/>
    </source>
</evidence>
<evidence type="ECO:0000256" key="2">
    <source>
        <dbReference type="SAM" id="MobiDB-lite"/>
    </source>
</evidence>
<evidence type="ECO:0000256" key="1">
    <source>
        <dbReference type="ARBA" id="ARBA00010672"/>
    </source>
</evidence>
<evidence type="ECO:0000313" key="4">
    <source>
        <dbReference type="Proteomes" id="UP000046393"/>
    </source>
</evidence>
<dbReference type="InterPro" id="IPR006608">
    <property type="entry name" value="CC2D1A/B_DM14"/>
</dbReference>
<dbReference type="SMART" id="SM00685">
    <property type="entry name" value="DM14"/>
    <property type="match status" value="4"/>
</dbReference>
<organism evidence="4 5">
    <name type="scientific">Syphacia muris</name>
    <dbReference type="NCBI Taxonomy" id="451379"/>
    <lineage>
        <taxon>Eukaryota</taxon>
        <taxon>Metazoa</taxon>
        <taxon>Ecdysozoa</taxon>
        <taxon>Nematoda</taxon>
        <taxon>Chromadorea</taxon>
        <taxon>Rhabditida</taxon>
        <taxon>Spirurina</taxon>
        <taxon>Oxyuridomorpha</taxon>
        <taxon>Oxyuroidea</taxon>
        <taxon>Oxyuridae</taxon>
        <taxon>Syphacia</taxon>
    </lineage>
</organism>
<comment type="similarity">
    <text evidence="1">Belongs to the CC2D1 family.</text>
</comment>
<dbReference type="AlphaFoldDB" id="A0A0N5AWX2"/>
<dbReference type="WBParaSite" id="SMUV_0000943601-mRNA-1">
    <property type="protein sequence ID" value="SMUV_0000943601-mRNA-1"/>
    <property type="gene ID" value="SMUV_0000943601"/>
</dbReference>
<dbReference type="PROSITE" id="PS50004">
    <property type="entry name" value="C2"/>
    <property type="match status" value="1"/>
</dbReference>
<feature type="region of interest" description="Disordered" evidence="2">
    <location>
        <begin position="228"/>
        <end position="272"/>
    </location>
</feature>
<dbReference type="InterPro" id="IPR000008">
    <property type="entry name" value="C2_dom"/>
</dbReference>
<dbReference type="Pfam" id="PF00168">
    <property type="entry name" value="C2"/>
    <property type="match status" value="1"/>
</dbReference>
<feature type="compositionally biased region" description="Polar residues" evidence="2">
    <location>
        <begin position="249"/>
        <end position="271"/>
    </location>
</feature>
<dbReference type="PANTHER" id="PTHR13076">
    <property type="entry name" value="COILED-COIL AND C2 DOMAIN-CONTAINING PROTEIN 1-LIKE"/>
    <property type="match status" value="1"/>
</dbReference>
<dbReference type="Pfam" id="PF21528">
    <property type="entry name" value="CC2D1A-B_DM14"/>
    <property type="match status" value="2"/>
</dbReference>
<dbReference type="SUPFAM" id="SSF49562">
    <property type="entry name" value="C2 domain (Calcium/lipid-binding domain, CaLB)"/>
    <property type="match status" value="1"/>
</dbReference>
<dbReference type="InterPro" id="IPR039725">
    <property type="entry name" value="CC2D1A/B"/>
</dbReference>